<dbReference type="KEGG" id="fsc:FSU_1838"/>
<protein>
    <submittedName>
        <fullName evidence="3">Putative membrane protein</fullName>
    </submittedName>
</protein>
<evidence type="ECO:0000313" key="3">
    <source>
        <dbReference type="EMBL" id="ADL24846.1"/>
    </source>
</evidence>
<dbReference type="KEGG" id="fsu:Fisuc_1372"/>
<dbReference type="OrthoDB" id="9810025at2"/>
<dbReference type="AlphaFoldDB" id="C9RQY4"/>
<evidence type="ECO:0000256" key="1">
    <source>
        <dbReference type="SAM" id="Phobius"/>
    </source>
</evidence>
<feature type="transmembrane region" description="Helical" evidence="1">
    <location>
        <begin position="5"/>
        <end position="29"/>
    </location>
</feature>
<keyword evidence="5" id="KW-1185">Reference proteome</keyword>
<keyword evidence="1" id="KW-0812">Transmembrane</keyword>
<evidence type="ECO:0000313" key="5">
    <source>
        <dbReference type="Proteomes" id="UP000001497"/>
    </source>
</evidence>
<keyword evidence="1" id="KW-0472">Membrane</keyword>
<dbReference type="STRING" id="59374.FSU_1838"/>
<reference evidence="2 5" key="1">
    <citation type="submission" date="2009-10" db="EMBL/GenBank/DDBJ databases">
        <title>Complete sequence of Fibrobacter succinogenes subsp. succinogenes S85.</title>
        <authorList>
            <consortium name="US DOE Joint Genome Institute"/>
            <person name="Lucas S."/>
            <person name="Copeland A."/>
            <person name="Lapidus A."/>
            <person name="Glavina del Rio T."/>
            <person name="Tice H."/>
            <person name="Bruce D."/>
            <person name="Goodwin L."/>
            <person name="Pitluck S."/>
            <person name="Chertkov O."/>
            <person name="Detter J.C."/>
            <person name="Han C."/>
            <person name="Tapia R."/>
            <person name="Larimer F."/>
            <person name="Land M."/>
            <person name="Hauser L."/>
            <person name="Kyrpides N."/>
            <person name="Mikhailova N."/>
            <person name="Weimer P.J."/>
            <person name="Stevenson D.M."/>
            <person name="Boyum J."/>
            <person name="Brumm P.I."/>
            <person name="Mead D."/>
        </authorList>
    </citation>
    <scope>NUCLEOTIDE SEQUENCE [LARGE SCALE GENOMIC DNA]</scope>
    <source>
        <strain evidence="5">ATCC 19169 / S85</strain>
        <strain evidence="2">S85</strain>
    </source>
</reference>
<sequence length="276" mass="30318">MNLALLWVCTIVFFVNILGFIISMLFMAVHSGELASLWNALTTSSFEDLLGTGGLMIASGVFIPLVLGTLAVAALFALGIFTLVKKNVKTLKILAVMFLAWVVLSAIVINHTNAGNDIVNLIFNVNVVVAIAAFFVAPRKRDEIGAVVDEKFNLGLLRLCAICFSVIGVNSLSHFIFMQPPVFQLAFFGVVDLAIGVFALVKKNVPVLMVGSLMVLVKIFWSVMQIIHIDGWSFYMLSIMLIHSLLNVMTVISVAVFFIEPERTRCYLQKAKQKSL</sequence>
<evidence type="ECO:0000313" key="2">
    <source>
        <dbReference type="EMBL" id="ACX74970.1"/>
    </source>
</evidence>
<dbReference type="EMBL" id="CP002158">
    <property type="protein sequence ID" value="ADL24846.1"/>
    <property type="molecule type" value="Genomic_DNA"/>
</dbReference>
<feature type="transmembrane region" description="Helical" evidence="1">
    <location>
        <begin position="93"/>
        <end position="112"/>
    </location>
</feature>
<reference evidence="4" key="2">
    <citation type="submission" date="2010-08" db="EMBL/GenBank/DDBJ databases">
        <title>Complete sequence of Fibrobacter succinogenes subsp. succinogenes S85.</title>
        <authorList>
            <person name="Durkin A.S."/>
            <person name="Nelson K.E."/>
            <person name="Morrison M."/>
            <person name="Forsberg C.W."/>
            <person name="Wilson D.B."/>
            <person name="Russell J.B."/>
            <person name="Cann I.K.O."/>
            <person name="Mackie R.I."/>
            <person name="White B.A."/>
        </authorList>
    </citation>
    <scope>NUCLEOTIDE SEQUENCE [LARGE SCALE GENOMIC DNA]</scope>
    <source>
        <strain evidence="4">ATCC 19169 / S85</strain>
    </source>
</reference>
<proteinExistence type="predicted"/>
<dbReference type="RefSeq" id="WP_014546071.1">
    <property type="nucleotide sequence ID" value="NC_013410.1"/>
</dbReference>
<feature type="transmembrane region" description="Helical" evidence="1">
    <location>
        <begin position="156"/>
        <end position="176"/>
    </location>
</feature>
<accession>C9RQY4</accession>
<dbReference type="HOGENOM" id="CLU_1007423_0_0_0"/>
<feature type="transmembrane region" description="Helical" evidence="1">
    <location>
        <begin position="118"/>
        <end position="136"/>
    </location>
</feature>
<feature type="transmembrane region" description="Helical" evidence="1">
    <location>
        <begin position="208"/>
        <end position="228"/>
    </location>
</feature>
<feature type="transmembrane region" description="Helical" evidence="1">
    <location>
        <begin position="234"/>
        <end position="259"/>
    </location>
</feature>
<feature type="transmembrane region" description="Helical" evidence="1">
    <location>
        <begin position="182"/>
        <end position="201"/>
    </location>
</feature>
<name>C9RQY4_FIBSS</name>
<feature type="transmembrane region" description="Helical" evidence="1">
    <location>
        <begin position="49"/>
        <end position="81"/>
    </location>
</feature>
<organism evidence="3 4">
    <name type="scientific">Fibrobacter succinogenes (strain ATCC 19169 / S85)</name>
    <dbReference type="NCBI Taxonomy" id="59374"/>
    <lineage>
        <taxon>Bacteria</taxon>
        <taxon>Pseudomonadati</taxon>
        <taxon>Fibrobacterota</taxon>
        <taxon>Fibrobacteria</taxon>
        <taxon>Fibrobacterales</taxon>
        <taxon>Fibrobacteraceae</taxon>
        <taxon>Fibrobacter</taxon>
    </lineage>
</organism>
<dbReference type="Proteomes" id="UP000001497">
    <property type="component" value="Chromosome"/>
</dbReference>
<reference evidence="3" key="3">
    <citation type="submission" date="2010-08" db="EMBL/GenBank/DDBJ databases">
        <authorList>
            <person name="Durkin A.S."/>
            <person name="Nelson K.E."/>
            <person name="Morrison M."/>
            <person name="Forsberg C.W."/>
            <person name="Wilson D.B."/>
            <person name="Russell J.B."/>
            <person name="Cann I.K.O."/>
            <person name="Mackie R.I."/>
            <person name="White B.A."/>
        </authorList>
    </citation>
    <scope>NUCLEOTIDE SEQUENCE</scope>
    <source>
        <strain evidence="3">S85</strain>
    </source>
</reference>
<evidence type="ECO:0000313" key="4">
    <source>
        <dbReference type="Proteomes" id="UP000000517"/>
    </source>
</evidence>
<keyword evidence="1" id="KW-1133">Transmembrane helix</keyword>
<gene>
    <name evidence="2" type="ordered locus">Fisuc_1372</name>
    <name evidence="3" type="ordered locus">FSU_1838</name>
</gene>
<dbReference type="Proteomes" id="UP000000517">
    <property type="component" value="Chromosome"/>
</dbReference>
<dbReference type="EMBL" id="CP001792">
    <property type="protein sequence ID" value="ACX74970.1"/>
    <property type="molecule type" value="Genomic_DNA"/>
</dbReference>